<protein>
    <submittedName>
        <fullName evidence="3">ABC transporter substrate-binding protein</fullName>
    </submittedName>
</protein>
<dbReference type="PANTHER" id="PTHR30535:SF35">
    <property type="entry name" value="PERIPLASMIC BINDING PROTEIN"/>
    <property type="match status" value="1"/>
</dbReference>
<dbReference type="EMBL" id="CP064939">
    <property type="protein sequence ID" value="QPH39507.1"/>
    <property type="molecule type" value="Genomic_DNA"/>
</dbReference>
<evidence type="ECO:0000313" key="4">
    <source>
        <dbReference type="Proteomes" id="UP000594759"/>
    </source>
</evidence>
<sequence>MQKSFTDQMGREVTINFPPKRIISVVPSQTELLFALGLDSEVIGLTKFCIHPIEKFAARTKVGGTKKLNIDLIKDLKPDLIIGNKEENTQSDIEELAEHFPIWMSDIYNLDGAIKTIEQIGALVDREPEAAYLNHLIGVGFNDLRLLAAQNNIHKRVAYLIWRKPYMVAGKNTFIDDVLLTNGMTNVIGQERYPEISLEELKMRNCDLILLSSEPYPFKEKHIAEIKEAIPGAKVLLVDGEMFSWYGSRLVKAVQYFFELQKALY</sequence>
<dbReference type="Gene3D" id="3.40.50.1980">
    <property type="entry name" value="Nitrogenase molybdenum iron protein domain"/>
    <property type="match status" value="2"/>
</dbReference>
<dbReference type="KEGG" id="pex:IZT61_21110"/>
<dbReference type="SUPFAM" id="SSF53807">
    <property type="entry name" value="Helical backbone' metal receptor"/>
    <property type="match status" value="1"/>
</dbReference>
<keyword evidence="1" id="KW-0732">Signal</keyword>
<dbReference type="InterPro" id="IPR050902">
    <property type="entry name" value="ABC_Transporter_SBP"/>
</dbReference>
<feature type="domain" description="Fe/B12 periplasmic-binding" evidence="2">
    <location>
        <begin position="21"/>
        <end position="265"/>
    </location>
</feature>
<dbReference type="Pfam" id="PF01497">
    <property type="entry name" value="Peripla_BP_2"/>
    <property type="match status" value="1"/>
</dbReference>
<name>A0A7S9KZ43_9SPHI</name>
<evidence type="ECO:0000256" key="1">
    <source>
        <dbReference type="ARBA" id="ARBA00022729"/>
    </source>
</evidence>
<proteinExistence type="predicted"/>
<dbReference type="Proteomes" id="UP000594759">
    <property type="component" value="Chromosome"/>
</dbReference>
<reference evidence="3 4" key="1">
    <citation type="submission" date="2020-11" db="EMBL/GenBank/DDBJ databases">
        <title>Pedobacter endophytica, an endophytic bacteria isolated form Carex pumila.</title>
        <authorList>
            <person name="Peng Y."/>
            <person name="Jiang L."/>
            <person name="Lee J."/>
        </authorList>
    </citation>
    <scope>NUCLEOTIDE SEQUENCE [LARGE SCALE GENOMIC DNA]</scope>
    <source>
        <strain evidence="3 4">JBR3-12</strain>
    </source>
</reference>
<dbReference type="InterPro" id="IPR054828">
    <property type="entry name" value="Vit_B12_bind_prot"/>
</dbReference>
<evidence type="ECO:0000313" key="3">
    <source>
        <dbReference type="EMBL" id="QPH39507.1"/>
    </source>
</evidence>
<evidence type="ECO:0000259" key="2">
    <source>
        <dbReference type="PROSITE" id="PS50983"/>
    </source>
</evidence>
<dbReference type="PANTHER" id="PTHR30535">
    <property type="entry name" value="VITAMIN B12-BINDING PROTEIN"/>
    <property type="match status" value="1"/>
</dbReference>
<keyword evidence="4" id="KW-1185">Reference proteome</keyword>
<dbReference type="RefSeq" id="WP_196098974.1">
    <property type="nucleotide sequence ID" value="NZ_CP064939.1"/>
</dbReference>
<organism evidence="3 4">
    <name type="scientific">Pedobacter endophyticus</name>
    <dbReference type="NCBI Taxonomy" id="2789740"/>
    <lineage>
        <taxon>Bacteria</taxon>
        <taxon>Pseudomonadati</taxon>
        <taxon>Bacteroidota</taxon>
        <taxon>Sphingobacteriia</taxon>
        <taxon>Sphingobacteriales</taxon>
        <taxon>Sphingobacteriaceae</taxon>
        <taxon>Pedobacter</taxon>
    </lineage>
</organism>
<dbReference type="InterPro" id="IPR002491">
    <property type="entry name" value="ABC_transptr_periplasmic_BD"/>
</dbReference>
<gene>
    <name evidence="3" type="ORF">IZT61_21110</name>
</gene>
<dbReference type="PROSITE" id="PS50983">
    <property type="entry name" value="FE_B12_PBP"/>
    <property type="match status" value="1"/>
</dbReference>
<dbReference type="NCBIfam" id="NF038402">
    <property type="entry name" value="TroA_like"/>
    <property type="match status" value="1"/>
</dbReference>
<accession>A0A7S9KZ43</accession>
<dbReference type="AlphaFoldDB" id="A0A7S9KZ43"/>